<dbReference type="Proteomes" id="UP001221898">
    <property type="component" value="Unassembled WGS sequence"/>
</dbReference>
<keyword evidence="3" id="KW-1185">Reference proteome</keyword>
<dbReference type="AlphaFoldDB" id="A0AAD7WG68"/>
<feature type="chain" id="PRO_5042274401" evidence="1">
    <location>
        <begin position="25"/>
        <end position="94"/>
    </location>
</feature>
<keyword evidence="1" id="KW-0732">Signal</keyword>
<evidence type="ECO:0000313" key="3">
    <source>
        <dbReference type="Proteomes" id="UP001221898"/>
    </source>
</evidence>
<proteinExistence type="predicted"/>
<evidence type="ECO:0000313" key="2">
    <source>
        <dbReference type="EMBL" id="KAJ8395802.1"/>
    </source>
</evidence>
<evidence type="ECO:0000256" key="1">
    <source>
        <dbReference type="SAM" id="SignalP"/>
    </source>
</evidence>
<reference evidence="2" key="1">
    <citation type="journal article" date="2023" name="Science">
        <title>Genome structures resolve the early diversification of teleost fishes.</title>
        <authorList>
            <person name="Parey E."/>
            <person name="Louis A."/>
            <person name="Montfort J."/>
            <person name="Bouchez O."/>
            <person name="Roques C."/>
            <person name="Iampietro C."/>
            <person name="Lluch J."/>
            <person name="Castinel A."/>
            <person name="Donnadieu C."/>
            <person name="Desvignes T."/>
            <person name="Floi Bucao C."/>
            <person name="Jouanno E."/>
            <person name="Wen M."/>
            <person name="Mejri S."/>
            <person name="Dirks R."/>
            <person name="Jansen H."/>
            <person name="Henkel C."/>
            <person name="Chen W.J."/>
            <person name="Zahm M."/>
            <person name="Cabau C."/>
            <person name="Klopp C."/>
            <person name="Thompson A.W."/>
            <person name="Robinson-Rechavi M."/>
            <person name="Braasch I."/>
            <person name="Lecointre G."/>
            <person name="Bobe J."/>
            <person name="Postlethwait J.H."/>
            <person name="Berthelot C."/>
            <person name="Roest Crollius H."/>
            <person name="Guiguen Y."/>
        </authorList>
    </citation>
    <scope>NUCLEOTIDE SEQUENCE</scope>
    <source>
        <strain evidence="2">NC1722</strain>
    </source>
</reference>
<sequence>MWVAWSSVLSTLVWLTLTSCPCEGGRLVTDEEVRCPSLQVEDWKFPQTARHNITGFNLVRRFGLLKTTEVKKIRNPRGPMILRLGKASLIRPTE</sequence>
<accession>A0AAD7WG68</accession>
<feature type="signal peptide" evidence="1">
    <location>
        <begin position="1"/>
        <end position="24"/>
    </location>
</feature>
<gene>
    <name evidence="2" type="ORF">AAFF_G00028490</name>
</gene>
<protein>
    <submittedName>
        <fullName evidence="2">Uncharacterized protein</fullName>
    </submittedName>
</protein>
<organism evidence="2 3">
    <name type="scientific">Aldrovandia affinis</name>
    <dbReference type="NCBI Taxonomy" id="143900"/>
    <lineage>
        <taxon>Eukaryota</taxon>
        <taxon>Metazoa</taxon>
        <taxon>Chordata</taxon>
        <taxon>Craniata</taxon>
        <taxon>Vertebrata</taxon>
        <taxon>Euteleostomi</taxon>
        <taxon>Actinopterygii</taxon>
        <taxon>Neopterygii</taxon>
        <taxon>Teleostei</taxon>
        <taxon>Notacanthiformes</taxon>
        <taxon>Halosauridae</taxon>
        <taxon>Aldrovandia</taxon>
    </lineage>
</organism>
<name>A0AAD7WG68_9TELE</name>
<comment type="caution">
    <text evidence="2">The sequence shown here is derived from an EMBL/GenBank/DDBJ whole genome shotgun (WGS) entry which is preliminary data.</text>
</comment>
<dbReference type="EMBL" id="JAINUG010000113">
    <property type="protein sequence ID" value="KAJ8395802.1"/>
    <property type="molecule type" value="Genomic_DNA"/>
</dbReference>